<dbReference type="EMBL" id="BSDC01000001">
    <property type="protein sequence ID" value="GLH67000.1"/>
    <property type="molecule type" value="Genomic_DNA"/>
</dbReference>
<sequence>MPVALEITLILVLVALAAALVPLLHQLRRTARGLDLFLLSTSKDLAQIAQDVHASRLRMDLLAGSITESLSGFSAFAKSVGELGSTVNEWHVRFRNTIESASRNIGGLIGGISAALAFFKSKPTELEPE</sequence>
<evidence type="ECO:0000313" key="2">
    <source>
        <dbReference type="Proteomes" id="UP001165044"/>
    </source>
</evidence>
<dbReference type="Proteomes" id="UP001165044">
    <property type="component" value="Unassembled WGS sequence"/>
</dbReference>
<name>A0ABQ5PX12_9BACT</name>
<dbReference type="RefSeq" id="WP_285607769.1">
    <property type="nucleotide sequence ID" value="NZ_BSDC01000001.1"/>
</dbReference>
<reference evidence="1" key="1">
    <citation type="journal article" date="2023" name="Antonie Van Leeuwenhoek">
        <title>Mesoterricola silvestris gen. nov., sp. nov., Mesoterricola sediminis sp. nov., Geothrix oryzae sp. nov., Geothrix edaphica sp. nov., Geothrix rubra sp. nov., and Geothrix limicola sp. nov., six novel members of Acidobacteriota isolated from soils.</title>
        <authorList>
            <person name="Itoh H."/>
            <person name="Sugisawa Y."/>
            <person name="Mise K."/>
            <person name="Xu Z."/>
            <person name="Kuniyasu M."/>
            <person name="Ushijima N."/>
            <person name="Kawano K."/>
            <person name="Kobayashi E."/>
            <person name="Shiratori Y."/>
            <person name="Masuda Y."/>
            <person name="Senoo K."/>
        </authorList>
    </citation>
    <scope>NUCLEOTIDE SEQUENCE</scope>
    <source>
        <strain evidence="1">Red802</strain>
    </source>
</reference>
<organism evidence="1 2">
    <name type="scientific">Geothrix edaphica</name>
    <dbReference type="NCBI Taxonomy" id="2927976"/>
    <lineage>
        <taxon>Bacteria</taxon>
        <taxon>Pseudomonadati</taxon>
        <taxon>Acidobacteriota</taxon>
        <taxon>Holophagae</taxon>
        <taxon>Holophagales</taxon>
        <taxon>Holophagaceae</taxon>
        <taxon>Geothrix</taxon>
    </lineage>
</organism>
<comment type="caution">
    <text evidence="1">The sequence shown here is derived from an EMBL/GenBank/DDBJ whole genome shotgun (WGS) entry which is preliminary data.</text>
</comment>
<evidence type="ECO:0008006" key="3">
    <source>
        <dbReference type="Google" id="ProtNLM"/>
    </source>
</evidence>
<keyword evidence="2" id="KW-1185">Reference proteome</keyword>
<protein>
    <recommendedName>
        <fullName evidence="3">DUF948 domain-containing protein</fullName>
    </recommendedName>
</protein>
<proteinExistence type="predicted"/>
<evidence type="ECO:0000313" key="1">
    <source>
        <dbReference type="EMBL" id="GLH67000.1"/>
    </source>
</evidence>
<gene>
    <name evidence="1" type="ORF">GETHED_13640</name>
</gene>
<accession>A0ABQ5PX12</accession>